<dbReference type="EMBL" id="CP027860">
    <property type="protein sequence ID" value="AVP96262.1"/>
    <property type="molecule type" value="Genomic_DNA"/>
</dbReference>
<evidence type="ECO:0000313" key="2">
    <source>
        <dbReference type="Proteomes" id="UP000241074"/>
    </source>
</evidence>
<protein>
    <recommendedName>
        <fullName evidence="3">ADP-ribosylation/crystallin J1</fullName>
    </recommendedName>
</protein>
<organism evidence="1 2">
    <name type="scientific">Ahniella affigens</name>
    <dbReference type="NCBI Taxonomy" id="2021234"/>
    <lineage>
        <taxon>Bacteria</taxon>
        <taxon>Pseudomonadati</taxon>
        <taxon>Pseudomonadota</taxon>
        <taxon>Gammaproteobacteria</taxon>
        <taxon>Lysobacterales</taxon>
        <taxon>Rhodanobacteraceae</taxon>
        <taxon>Ahniella</taxon>
    </lineage>
</organism>
<proteinExistence type="predicted"/>
<reference evidence="1 2" key="1">
    <citation type="submission" date="2018-03" db="EMBL/GenBank/DDBJ databases">
        <title>Ahniella affigens gen. nov., sp. nov., a gammaproteobacterium isolated from sandy soil near a stream.</title>
        <authorList>
            <person name="Ko Y."/>
            <person name="Kim J.-H."/>
        </authorList>
    </citation>
    <scope>NUCLEOTIDE SEQUENCE [LARGE SCALE GENOMIC DNA]</scope>
    <source>
        <strain evidence="1 2">D13</strain>
    </source>
</reference>
<dbReference type="KEGG" id="xba:C7S18_03230"/>
<accession>A0A2P1PN59</accession>
<evidence type="ECO:0000313" key="1">
    <source>
        <dbReference type="EMBL" id="AVP96262.1"/>
    </source>
</evidence>
<sequence length="120" mass="13312">MSTTRTLYRPVGPKELALIEASGWRAFPPRLPEQPIFYPVLNEGYAIQIARDWNVPESGSGFVLRFEVDAAYLARFPVQIVGGREHEELWVPAAELAAFNAHIVGQIEVTQTFGAAVSQD</sequence>
<dbReference type="Proteomes" id="UP000241074">
    <property type="component" value="Chromosome"/>
</dbReference>
<name>A0A2P1PN59_9GAMM</name>
<dbReference type="RefSeq" id="WP_106890191.1">
    <property type="nucleotide sequence ID" value="NZ_CP027860.1"/>
</dbReference>
<evidence type="ECO:0008006" key="3">
    <source>
        <dbReference type="Google" id="ProtNLM"/>
    </source>
</evidence>
<dbReference type="AlphaFoldDB" id="A0A2P1PN59"/>
<gene>
    <name evidence="1" type="ORF">C7S18_03230</name>
</gene>
<reference evidence="1 2" key="2">
    <citation type="submission" date="2018-03" db="EMBL/GenBank/DDBJ databases">
        <authorList>
            <person name="Keele B.F."/>
        </authorList>
    </citation>
    <scope>NUCLEOTIDE SEQUENCE [LARGE SCALE GENOMIC DNA]</scope>
    <source>
        <strain evidence="1 2">D13</strain>
    </source>
</reference>
<dbReference type="OrthoDB" id="883590at2"/>
<keyword evidence="2" id="KW-1185">Reference proteome</keyword>